<dbReference type="Gene3D" id="3.40.50.300">
    <property type="entry name" value="P-loop containing nucleotide triphosphate hydrolases"/>
    <property type="match status" value="1"/>
</dbReference>
<reference evidence="2 3" key="1">
    <citation type="submission" date="2019-09" db="EMBL/GenBank/DDBJ databases">
        <title>Nocardioides panacisoli sp. nov., isolated from the soil of a ginseng field.</title>
        <authorList>
            <person name="Cho C."/>
        </authorList>
    </citation>
    <scope>NUCLEOTIDE SEQUENCE [LARGE SCALE GENOMIC DNA]</scope>
    <source>
        <strain evidence="2 3">BN130099</strain>
    </source>
</reference>
<name>A0A5B1LE95_9ACTN</name>
<organism evidence="2 3">
    <name type="scientific">Nocardioides humilatus</name>
    <dbReference type="NCBI Taxonomy" id="2607660"/>
    <lineage>
        <taxon>Bacteria</taxon>
        <taxon>Bacillati</taxon>
        <taxon>Actinomycetota</taxon>
        <taxon>Actinomycetes</taxon>
        <taxon>Propionibacteriales</taxon>
        <taxon>Nocardioidaceae</taxon>
        <taxon>Nocardioides</taxon>
    </lineage>
</organism>
<dbReference type="EMBL" id="VUJV01000003">
    <property type="protein sequence ID" value="KAA1418518.1"/>
    <property type="molecule type" value="Genomic_DNA"/>
</dbReference>
<gene>
    <name evidence="2" type="ORF">F0U44_08390</name>
</gene>
<accession>A0A5B1LE95</accession>
<feature type="domain" description="Sulphotransferase Stf0" evidence="1">
    <location>
        <begin position="6"/>
        <end position="237"/>
    </location>
</feature>
<dbReference type="InterPro" id="IPR027417">
    <property type="entry name" value="P-loop_NTPase"/>
</dbReference>
<evidence type="ECO:0000313" key="3">
    <source>
        <dbReference type="Proteomes" id="UP000325003"/>
    </source>
</evidence>
<dbReference type="InterPro" id="IPR024628">
    <property type="entry name" value="Sulfotransferase_Stf0_dom"/>
</dbReference>
<dbReference type="AlphaFoldDB" id="A0A5B1LE95"/>
<reference evidence="2 3" key="2">
    <citation type="submission" date="2019-09" db="EMBL/GenBank/DDBJ databases">
        <authorList>
            <person name="Jin C."/>
        </authorList>
    </citation>
    <scope>NUCLEOTIDE SEQUENCE [LARGE SCALE GENOMIC DNA]</scope>
    <source>
        <strain evidence="2 3">BN130099</strain>
    </source>
</reference>
<evidence type="ECO:0000259" key="1">
    <source>
        <dbReference type="Pfam" id="PF09037"/>
    </source>
</evidence>
<comment type="caution">
    <text evidence="2">The sequence shown here is derived from an EMBL/GenBank/DDBJ whole genome shotgun (WGS) entry which is preliminary data.</text>
</comment>
<dbReference type="RefSeq" id="WP_149727859.1">
    <property type="nucleotide sequence ID" value="NZ_VUJV01000003.1"/>
</dbReference>
<sequence>MDALTLVISAPRTGSTLLCRDIASLGGLGSPREYLRGFEGVARSAPTPEAAEAAVLERLAESVQESAPGVGAVKLMVQQARPVAEALTGVRPQSSADAVSSVVTWASGHFDHLCVVVLVRNALDVAISRAVAEATGVYHSTSKAFRADGERPLDDVDINEAIMGELLAACRDRRTLQAVVAAHGDLALTLTYEELTERAGSTTARLLAHARSQGLDPQGDQPRRRLTKVMSAERSDDLRRSFLTHLGSEPGI</sequence>
<evidence type="ECO:0000313" key="2">
    <source>
        <dbReference type="EMBL" id="KAA1418518.1"/>
    </source>
</evidence>
<dbReference type="SUPFAM" id="SSF52540">
    <property type="entry name" value="P-loop containing nucleoside triphosphate hydrolases"/>
    <property type="match status" value="1"/>
</dbReference>
<protein>
    <recommendedName>
        <fullName evidence="1">Sulphotransferase Stf0 domain-containing protein</fullName>
    </recommendedName>
</protein>
<proteinExistence type="predicted"/>
<dbReference type="Pfam" id="PF09037">
    <property type="entry name" value="Sulphotransf"/>
    <property type="match status" value="1"/>
</dbReference>
<keyword evidence="3" id="KW-1185">Reference proteome</keyword>
<dbReference type="Proteomes" id="UP000325003">
    <property type="component" value="Unassembled WGS sequence"/>
</dbReference>